<dbReference type="AlphaFoldDB" id="A0A1A9ZCG5"/>
<evidence type="ECO:0000313" key="2">
    <source>
        <dbReference type="EnsemblMetazoa" id="GPAI010485-PA"/>
    </source>
</evidence>
<organism evidence="2 3">
    <name type="scientific">Glossina pallidipes</name>
    <name type="common">Tsetse fly</name>
    <dbReference type="NCBI Taxonomy" id="7398"/>
    <lineage>
        <taxon>Eukaryota</taxon>
        <taxon>Metazoa</taxon>
        <taxon>Ecdysozoa</taxon>
        <taxon>Arthropoda</taxon>
        <taxon>Hexapoda</taxon>
        <taxon>Insecta</taxon>
        <taxon>Pterygota</taxon>
        <taxon>Neoptera</taxon>
        <taxon>Endopterygota</taxon>
        <taxon>Diptera</taxon>
        <taxon>Brachycera</taxon>
        <taxon>Muscomorpha</taxon>
        <taxon>Hippoboscoidea</taxon>
        <taxon>Glossinidae</taxon>
        <taxon>Glossina</taxon>
    </lineage>
</organism>
<protein>
    <submittedName>
        <fullName evidence="2">Uncharacterized protein</fullName>
    </submittedName>
</protein>
<keyword evidence="1" id="KW-0732">Signal</keyword>
<sequence length="138" mass="16062">MKLFMFLLLGFVIVSAQAFAYDNEDYDDMIDYYEEDENSLEEAEAKVGLHPEKLLVGGKMLIVEETCLKEKLNERTYWLLCAFFILRIEYQVGSKRNGAFERFGGKVLWYEGFGVKSLRNGERVQEKRALGTHMLINE</sequence>
<keyword evidence="3" id="KW-1185">Reference proteome</keyword>
<dbReference type="EnsemblMetazoa" id="GPAI010485-RA">
    <property type="protein sequence ID" value="GPAI010485-PA"/>
    <property type="gene ID" value="GPAI010485"/>
</dbReference>
<reference evidence="2" key="2">
    <citation type="submission" date="2020-05" db="UniProtKB">
        <authorList>
            <consortium name="EnsemblMetazoa"/>
        </authorList>
    </citation>
    <scope>IDENTIFICATION</scope>
    <source>
        <strain evidence="2">IAEA</strain>
    </source>
</reference>
<evidence type="ECO:0000313" key="3">
    <source>
        <dbReference type="Proteomes" id="UP000092445"/>
    </source>
</evidence>
<dbReference type="Proteomes" id="UP000092445">
    <property type="component" value="Unassembled WGS sequence"/>
</dbReference>
<proteinExistence type="predicted"/>
<feature type="signal peptide" evidence="1">
    <location>
        <begin position="1"/>
        <end position="20"/>
    </location>
</feature>
<accession>A0A1A9ZCG5</accession>
<reference evidence="3" key="1">
    <citation type="submission" date="2014-03" db="EMBL/GenBank/DDBJ databases">
        <authorList>
            <person name="Aksoy S."/>
            <person name="Warren W."/>
            <person name="Wilson R.K."/>
        </authorList>
    </citation>
    <scope>NUCLEOTIDE SEQUENCE [LARGE SCALE GENOMIC DNA]</scope>
    <source>
        <strain evidence="3">IAEA</strain>
    </source>
</reference>
<evidence type="ECO:0000256" key="1">
    <source>
        <dbReference type="SAM" id="SignalP"/>
    </source>
</evidence>
<dbReference type="VEuPathDB" id="VectorBase:GPAI010485"/>
<feature type="chain" id="PRO_5008402784" evidence="1">
    <location>
        <begin position="21"/>
        <end position="138"/>
    </location>
</feature>
<name>A0A1A9ZCG5_GLOPL</name>